<accession>A0A1H9Y7W0</accession>
<dbReference type="PIRSF" id="PIRSF004486">
    <property type="entry name" value="MraW"/>
    <property type="match status" value="1"/>
</dbReference>
<keyword evidence="9" id="KW-1185">Reference proteome</keyword>
<organism evidence="8 9">
    <name type="scientific">Natronincola peptidivorans</name>
    <dbReference type="NCBI Taxonomy" id="426128"/>
    <lineage>
        <taxon>Bacteria</taxon>
        <taxon>Bacillati</taxon>
        <taxon>Bacillota</taxon>
        <taxon>Clostridia</taxon>
        <taxon>Peptostreptococcales</taxon>
        <taxon>Natronincolaceae</taxon>
        <taxon>Natronincola</taxon>
    </lineage>
</organism>
<dbReference type="GO" id="GO:0071424">
    <property type="term" value="F:rRNA (cytosine-N4-)-methyltransferase activity"/>
    <property type="evidence" value="ECO:0007669"/>
    <property type="project" value="UniProtKB-UniRule"/>
</dbReference>
<feature type="binding site" evidence="7">
    <location>
        <position position="53"/>
    </location>
    <ligand>
        <name>S-adenosyl-L-methionine</name>
        <dbReference type="ChEBI" id="CHEBI:59789"/>
    </ligand>
</feature>
<dbReference type="EC" id="2.1.1.199" evidence="7"/>
<evidence type="ECO:0000256" key="7">
    <source>
        <dbReference type="HAMAP-Rule" id="MF_01007"/>
    </source>
</evidence>
<keyword evidence="5 7" id="KW-0808">Transferase</keyword>
<protein>
    <recommendedName>
        <fullName evidence="7">Ribosomal RNA small subunit methyltransferase H</fullName>
        <ecNumber evidence="7">2.1.1.199</ecNumber>
    </recommendedName>
    <alternativeName>
        <fullName evidence="7">16S rRNA m(4)C1402 methyltransferase</fullName>
    </alternativeName>
    <alternativeName>
        <fullName evidence="7">rRNA (cytosine-N(4)-)-methyltransferase RsmH</fullName>
    </alternativeName>
</protein>
<feature type="binding site" evidence="7">
    <location>
        <position position="80"/>
    </location>
    <ligand>
        <name>S-adenosyl-L-methionine</name>
        <dbReference type="ChEBI" id="CHEBI:59789"/>
    </ligand>
</feature>
<evidence type="ECO:0000256" key="1">
    <source>
        <dbReference type="ARBA" id="ARBA00010396"/>
    </source>
</evidence>
<dbReference type="GO" id="GO:0005737">
    <property type="term" value="C:cytoplasm"/>
    <property type="evidence" value="ECO:0007669"/>
    <property type="project" value="UniProtKB-SubCell"/>
</dbReference>
<keyword evidence="6 7" id="KW-0949">S-adenosyl-L-methionine</keyword>
<comment type="catalytic activity">
    <reaction evidence="7">
        <text>cytidine(1402) in 16S rRNA + S-adenosyl-L-methionine = N(4)-methylcytidine(1402) in 16S rRNA + S-adenosyl-L-homocysteine + H(+)</text>
        <dbReference type="Rhea" id="RHEA:42928"/>
        <dbReference type="Rhea" id="RHEA-COMP:10286"/>
        <dbReference type="Rhea" id="RHEA-COMP:10287"/>
        <dbReference type="ChEBI" id="CHEBI:15378"/>
        <dbReference type="ChEBI" id="CHEBI:57856"/>
        <dbReference type="ChEBI" id="CHEBI:59789"/>
        <dbReference type="ChEBI" id="CHEBI:74506"/>
        <dbReference type="ChEBI" id="CHEBI:82748"/>
        <dbReference type="EC" id="2.1.1.199"/>
    </reaction>
</comment>
<dbReference type="PANTHER" id="PTHR11265:SF0">
    <property type="entry name" value="12S RRNA N4-METHYLCYTIDINE METHYLTRANSFERASE"/>
    <property type="match status" value="1"/>
</dbReference>
<reference evidence="8 9" key="1">
    <citation type="submission" date="2016-10" db="EMBL/GenBank/DDBJ databases">
        <authorList>
            <person name="de Groot N.N."/>
        </authorList>
    </citation>
    <scope>NUCLEOTIDE SEQUENCE [LARGE SCALE GENOMIC DNA]</scope>
    <source>
        <strain evidence="8 9">DSM 18979</strain>
    </source>
</reference>
<dbReference type="Gene3D" id="1.10.150.170">
    <property type="entry name" value="Putative methyltransferase TM0872, insert domain"/>
    <property type="match status" value="1"/>
</dbReference>
<dbReference type="EMBL" id="FOHU01000001">
    <property type="protein sequence ID" value="SES64503.1"/>
    <property type="molecule type" value="Genomic_DNA"/>
</dbReference>
<dbReference type="STRING" id="426128.SAMN05660297_00067"/>
<dbReference type="InterPro" id="IPR023397">
    <property type="entry name" value="SAM-dep_MeTrfase_MraW_recog"/>
</dbReference>
<dbReference type="Gene3D" id="3.40.50.150">
    <property type="entry name" value="Vaccinia Virus protein VP39"/>
    <property type="match status" value="1"/>
</dbReference>
<dbReference type="InterPro" id="IPR029063">
    <property type="entry name" value="SAM-dependent_MTases_sf"/>
</dbReference>
<dbReference type="HAMAP" id="MF_01007">
    <property type="entry name" value="16SrRNA_methyltr_H"/>
    <property type="match status" value="1"/>
</dbReference>
<sequence>MDFQHVSVLLEECIEGLNIKSEGVYIDGTLGGAGHTAEIAKKLNENALLIGIDQDKNAIKAATEKLKGYPCDIKLVHNNFRNLEMILNDLEIDGIDGILLDLGVSSHQLDEAERGFSYMHNAQLDMRMDIRKSYTAKDVVNQYSEEELSKIIWKYGEEKWGKRIAQFIVEHRKNQEINTTYELVDIIKKAIPKGARKEGGHPAKRTFQAIRIEVNEELDVIGETIKTATKYLKQGGRICIITFHSLEDRIVKNIFKELNDPCTCPPQFPICQCGNTKQLQIITRKPIVPTEKELEINPRSRSAKLRVAEKA</sequence>
<evidence type="ECO:0000256" key="4">
    <source>
        <dbReference type="ARBA" id="ARBA00022603"/>
    </source>
</evidence>
<feature type="binding site" evidence="7">
    <location>
        <position position="108"/>
    </location>
    <ligand>
        <name>S-adenosyl-L-methionine</name>
        <dbReference type="ChEBI" id="CHEBI:59789"/>
    </ligand>
</feature>
<proteinExistence type="inferred from homology"/>
<gene>
    <name evidence="7" type="primary">rsmH</name>
    <name evidence="8" type="ORF">SAMN05660297_00067</name>
</gene>
<dbReference type="Proteomes" id="UP000199568">
    <property type="component" value="Unassembled WGS sequence"/>
</dbReference>
<dbReference type="SUPFAM" id="SSF81799">
    <property type="entry name" value="Putative methyltransferase TM0872, insert domain"/>
    <property type="match status" value="1"/>
</dbReference>
<evidence type="ECO:0000313" key="9">
    <source>
        <dbReference type="Proteomes" id="UP000199568"/>
    </source>
</evidence>
<dbReference type="Pfam" id="PF01795">
    <property type="entry name" value="Methyltransf_5"/>
    <property type="match status" value="1"/>
</dbReference>
<comment type="subcellular location">
    <subcellularLocation>
        <location evidence="7">Cytoplasm</location>
    </subcellularLocation>
</comment>
<evidence type="ECO:0000256" key="6">
    <source>
        <dbReference type="ARBA" id="ARBA00022691"/>
    </source>
</evidence>
<evidence type="ECO:0000256" key="3">
    <source>
        <dbReference type="ARBA" id="ARBA00022552"/>
    </source>
</evidence>
<dbReference type="RefSeq" id="WP_090437712.1">
    <property type="nucleotide sequence ID" value="NZ_FOHU01000001.1"/>
</dbReference>
<name>A0A1H9Y7W0_9FIRM</name>
<comment type="similarity">
    <text evidence="1 7">Belongs to the methyltransferase superfamily. RsmH family.</text>
</comment>
<dbReference type="AlphaFoldDB" id="A0A1H9Y7W0"/>
<evidence type="ECO:0000256" key="2">
    <source>
        <dbReference type="ARBA" id="ARBA00022490"/>
    </source>
</evidence>
<keyword evidence="3 7" id="KW-0698">rRNA processing</keyword>
<dbReference type="GO" id="GO:0070475">
    <property type="term" value="P:rRNA base methylation"/>
    <property type="evidence" value="ECO:0007669"/>
    <property type="project" value="UniProtKB-UniRule"/>
</dbReference>
<evidence type="ECO:0000313" key="8">
    <source>
        <dbReference type="EMBL" id="SES64503.1"/>
    </source>
</evidence>
<dbReference type="FunFam" id="1.10.150.170:FF:000001">
    <property type="entry name" value="Ribosomal RNA small subunit methyltransferase H"/>
    <property type="match status" value="1"/>
</dbReference>
<dbReference type="PANTHER" id="PTHR11265">
    <property type="entry name" value="S-ADENOSYL-METHYLTRANSFERASE MRAW"/>
    <property type="match status" value="1"/>
</dbReference>
<feature type="binding site" evidence="7">
    <location>
        <begin position="33"/>
        <end position="35"/>
    </location>
    <ligand>
        <name>S-adenosyl-L-methionine</name>
        <dbReference type="ChEBI" id="CHEBI:59789"/>
    </ligand>
</feature>
<feature type="binding site" evidence="7">
    <location>
        <position position="101"/>
    </location>
    <ligand>
        <name>S-adenosyl-L-methionine</name>
        <dbReference type="ChEBI" id="CHEBI:59789"/>
    </ligand>
</feature>
<keyword evidence="2 7" id="KW-0963">Cytoplasm</keyword>
<keyword evidence="4 7" id="KW-0489">Methyltransferase</keyword>
<dbReference type="SUPFAM" id="SSF53335">
    <property type="entry name" value="S-adenosyl-L-methionine-dependent methyltransferases"/>
    <property type="match status" value="1"/>
</dbReference>
<dbReference type="NCBIfam" id="TIGR00006">
    <property type="entry name" value="16S rRNA (cytosine(1402)-N(4))-methyltransferase RsmH"/>
    <property type="match status" value="1"/>
</dbReference>
<dbReference type="OrthoDB" id="9806637at2"/>
<comment type="function">
    <text evidence="7">Specifically methylates the N4 position of cytidine in position 1402 (C1402) of 16S rRNA.</text>
</comment>
<dbReference type="InterPro" id="IPR002903">
    <property type="entry name" value="RsmH"/>
</dbReference>
<evidence type="ECO:0000256" key="5">
    <source>
        <dbReference type="ARBA" id="ARBA00022679"/>
    </source>
</evidence>